<sequence length="211" mass="22596">MFRFIKTTAAGGLLFILPLVLIFILVEKAVRLLKPVLHKLLPMFDHYSVAGVTLFTVVALVALVLICFFAGLLAKTRAGTALLNSLEDNVLGKVPGYGLLKDATSHLAGLENVEGAKVGLVCEDEGWLFCLVLEQQHDWFSVYIPDAGPAGGSCGEVRMVTAAQVRLTGLSWMPVLACVRRGGHGALTLAAPWLPGADNVELKRSSENRTG</sequence>
<dbReference type="RefSeq" id="WP_259502923.1">
    <property type="nucleotide sequence ID" value="NZ_JARBWL010000001.1"/>
</dbReference>
<keyword evidence="3" id="KW-1185">Reference proteome</keyword>
<reference evidence="2 3" key="1">
    <citation type="submission" date="2023-02" db="EMBL/GenBank/DDBJ databases">
        <title>Pseudomonas chrutzelriedensis sp. nov., a potently antifungal strain isolated from moss.</title>
        <authorList>
            <person name="Schnyder A."/>
            <person name="Kalawong R."/>
            <person name="Eberl L."/>
            <person name="Agnoli K."/>
        </authorList>
    </citation>
    <scope>NUCLEOTIDE SEQUENCE [LARGE SCALE GENOMIC DNA]</scope>
    <source>
        <strain evidence="2 3">681</strain>
    </source>
</reference>
<organism evidence="2 3">
    <name type="scientific">Pseudomonas fungipugnans</name>
    <dbReference type="NCBI Taxonomy" id="3024217"/>
    <lineage>
        <taxon>Bacteria</taxon>
        <taxon>Pseudomonadati</taxon>
        <taxon>Pseudomonadota</taxon>
        <taxon>Gammaproteobacteria</taxon>
        <taxon>Pseudomonadales</taxon>
        <taxon>Pseudomonadaceae</taxon>
        <taxon>Pseudomonas</taxon>
    </lineage>
</organism>
<keyword evidence="1" id="KW-0472">Membrane</keyword>
<keyword evidence="1" id="KW-0812">Transmembrane</keyword>
<comment type="caution">
    <text evidence="2">The sequence shown here is derived from an EMBL/GenBank/DDBJ whole genome shotgun (WGS) entry which is preliminary data.</text>
</comment>
<evidence type="ECO:0000313" key="3">
    <source>
        <dbReference type="Proteomes" id="UP001159100"/>
    </source>
</evidence>
<proteinExistence type="predicted"/>
<feature type="transmembrane region" description="Helical" evidence="1">
    <location>
        <begin position="7"/>
        <end position="26"/>
    </location>
</feature>
<keyword evidence="1" id="KW-1133">Transmembrane helix</keyword>
<feature type="transmembrane region" description="Helical" evidence="1">
    <location>
        <begin position="46"/>
        <end position="74"/>
    </location>
</feature>
<dbReference type="Proteomes" id="UP001159100">
    <property type="component" value="Unassembled WGS sequence"/>
</dbReference>
<name>A0ABT6QHF5_9PSED</name>
<accession>A0ABT6QHF5</accession>
<protein>
    <recommendedName>
        <fullName evidence="4">DUF502 domain-containing protein</fullName>
    </recommendedName>
</protein>
<dbReference type="EMBL" id="JARBWL010000001">
    <property type="protein sequence ID" value="MDI2590315.1"/>
    <property type="molecule type" value="Genomic_DNA"/>
</dbReference>
<evidence type="ECO:0008006" key="4">
    <source>
        <dbReference type="Google" id="ProtNLM"/>
    </source>
</evidence>
<gene>
    <name evidence="2" type="ORF">POF45_02555</name>
</gene>
<evidence type="ECO:0000313" key="2">
    <source>
        <dbReference type="EMBL" id="MDI2590315.1"/>
    </source>
</evidence>
<evidence type="ECO:0000256" key="1">
    <source>
        <dbReference type="SAM" id="Phobius"/>
    </source>
</evidence>